<name>A0A1H4ZXJ4_STRMJ</name>
<feature type="transmembrane region" description="Helical" evidence="2">
    <location>
        <begin position="263"/>
        <end position="282"/>
    </location>
</feature>
<feature type="transmembrane region" description="Helical" evidence="2">
    <location>
        <begin position="326"/>
        <end position="349"/>
    </location>
</feature>
<feature type="compositionally biased region" description="Basic and acidic residues" evidence="1">
    <location>
        <begin position="637"/>
        <end position="651"/>
    </location>
</feature>
<dbReference type="InterPro" id="IPR002656">
    <property type="entry name" value="Acyl_transf_3_dom"/>
</dbReference>
<gene>
    <name evidence="5" type="ORF">SAMN04490356_8062</name>
</gene>
<keyword evidence="5" id="KW-0378">Hydrolase</keyword>
<feature type="transmembrane region" description="Helical" evidence="2">
    <location>
        <begin position="288"/>
        <end position="305"/>
    </location>
</feature>
<dbReference type="Pfam" id="PF19040">
    <property type="entry name" value="SGNH"/>
    <property type="match status" value="1"/>
</dbReference>
<keyword evidence="6" id="KW-1185">Reference proteome</keyword>
<feature type="transmembrane region" description="Helical" evidence="2">
    <location>
        <begin position="355"/>
        <end position="373"/>
    </location>
</feature>
<proteinExistence type="predicted"/>
<evidence type="ECO:0000313" key="6">
    <source>
        <dbReference type="Proteomes" id="UP000198609"/>
    </source>
</evidence>
<dbReference type="EMBL" id="FNST01000002">
    <property type="protein sequence ID" value="SED34398.1"/>
    <property type="molecule type" value="Genomic_DNA"/>
</dbReference>
<feature type="region of interest" description="Disordered" evidence="1">
    <location>
        <begin position="637"/>
        <end position="658"/>
    </location>
</feature>
<feature type="transmembrane region" description="Helical" evidence="2">
    <location>
        <begin position="393"/>
        <end position="414"/>
    </location>
</feature>
<dbReference type="AlphaFoldDB" id="A0A1H4ZXJ4"/>
<dbReference type="GO" id="GO:0016787">
    <property type="term" value="F:hydrolase activity"/>
    <property type="evidence" value="ECO:0007669"/>
    <property type="project" value="UniProtKB-KW"/>
</dbReference>
<feature type="region of interest" description="Disordered" evidence="1">
    <location>
        <begin position="1"/>
        <end position="41"/>
    </location>
</feature>
<evidence type="ECO:0000256" key="2">
    <source>
        <dbReference type="SAM" id="Phobius"/>
    </source>
</evidence>
<dbReference type="InterPro" id="IPR043968">
    <property type="entry name" value="SGNH"/>
</dbReference>
<dbReference type="GO" id="GO:0009103">
    <property type="term" value="P:lipopolysaccharide biosynthetic process"/>
    <property type="evidence" value="ECO:0007669"/>
    <property type="project" value="TreeGrafter"/>
</dbReference>
<evidence type="ECO:0000256" key="1">
    <source>
        <dbReference type="SAM" id="MobiDB-lite"/>
    </source>
</evidence>
<dbReference type="GO" id="GO:0016020">
    <property type="term" value="C:membrane"/>
    <property type="evidence" value="ECO:0007669"/>
    <property type="project" value="TreeGrafter"/>
</dbReference>
<keyword evidence="5" id="KW-0808">Transferase</keyword>
<evidence type="ECO:0000259" key="4">
    <source>
        <dbReference type="Pfam" id="PF19040"/>
    </source>
</evidence>
<organism evidence="5 6">
    <name type="scientific">Streptomyces melanosporofaciens</name>
    <dbReference type="NCBI Taxonomy" id="67327"/>
    <lineage>
        <taxon>Bacteria</taxon>
        <taxon>Bacillati</taxon>
        <taxon>Actinomycetota</taxon>
        <taxon>Actinomycetes</taxon>
        <taxon>Kitasatosporales</taxon>
        <taxon>Streptomycetaceae</taxon>
        <taxon>Streptomyces</taxon>
        <taxon>Streptomyces violaceusniger group</taxon>
    </lineage>
</organism>
<accession>A0A1H4ZXJ4</accession>
<sequence>MTHTPTASRPQRDTAPGRQATGLPQRLRGHRVSRSGRTPKAALRRDIQGLRGLAVTLVVLAHAGVPYVTGGYTGVDVFFVISGFLITSGLLKEAEHTGSLSLRRFYARRAVRILPLATLVALVTMVGCRLFASKIRYTEFMHDALAGALYVMNIDLAVSGTDYLNEGSAPSPFQHFWSLSVEEQFYLLWPLLLLASWTFIRRPALRALPLGALCLVSYAQGVQVAETSPSWAYFGPHTRQWELGAGSLLAFGAGALARLPRGVSAVGAWLGLSGIAASAVLYDDDTPFPGHFALLPVLGAALVIADGCHPSASAASRLLAVRPATWVGDLSYGWYLWHWPLLLIGPAALGRPAGTWLNLALCAAALLSAWVSLHLVENPVRFRGPLRRKPAAAVAFGLGLSATVVSAALVATSFPPPISSAVRAQGLNETLATAQDPRSRLTGLIATAATGLPRNLTPPLTDIKKKRSAVYRDSCHVNYTAARSPDCVYGDRTSDKVVVLYGDSHAAQWFPALEKLSRRYGWKLVSLTKSSCKTADITIVNSHRPYEACDTWRKEALKRVERLHPMLVVASSSEAGTSVRPTRDPLREWAAGYERVYRQLARAADHVAVLLDNPWPKDDPVECAASRPLRLRGCEPDQRDAIKDPTRREANRQGARRAGAAVVDPKPWLCPPSGGCPVAVGDTFVYRDESHLAESYVEALAPVLRQELRKLGVTGD</sequence>
<protein>
    <submittedName>
        <fullName evidence="5">Peptidoglycan/LPS O-acetylase OafA/YrhL, contains acyltransferase and SGNH-hydrolase domains</fullName>
    </submittedName>
</protein>
<reference evidence="6" key="1">
    <citation type="submission" date="2016-10" db="EMBL/GenBank/DDBJ databases">
        <authorList>
            <person name="Varghese N."/>
            <person name="Submissions S."/>
        </authorList>
    </citation>
    <scope>NUCLEOTIDE SEQUENCE [LARGE SCALE GENOMIC DNA]</scope>
    <source>
        <strain evidence="6">DSM 40318</strain>
    </source>
</reference>
<feature type="domain" description="Acyltransferase 3" evidence="3">
    <location>
        <begin position="46"/>
        <end position="371"/>
    </location>
</feature>
<keyword evidence="2" id="KW-1133">Transmembrane helix</keyword>
<dbReference type="PANTHER" id="PTHR23028:SF53">
    <property type="entry name" value="ACYL_TRANSF_3 DOMAIN-CONTAINING PROTEIN"/>
    <property type="match status" value="1"/>
</dbReference>
<keyword evidence="2" id="KW-0812">Transmembrane</keyword>
<dbReference type="PANTHER" id="PTHR23028">
    <property type="entry name" value="ACETYLTRANSFERASE"/>
    <property type="match status" value="1"/>
</dbReference>
<keyword evidence="2" id="KW-0472">Membrane</keyword>
<feature type="transmembrane region" description="Helical" evidence="2">
    <location>
        <begin position="113"/>
        <end position="132"/>
    </location>
</feature>
<dbReference type="GO" id="GO:0016747">
    <property type="term" value="F:acyltransferase activity, transferring groups other than amino-acyl groups"/>
    <property type="evidence" value="ECO:0007669"/>
    <property type="project" value="InterPro"/>
</dbReference>
<feature type="transmembrane region" description="Helical" evidence="2">
    <location>
        <begin position="50"/>
        <end position="68"/>
    </location>
</feature>
<dbReference type="InterPro" id="IPR050879">
    <property type="entry name" value="Acyltransferase_3"/>
</dbReference>
<dbReference type="Proteomes" id="UP000198609">
    <property type="component" value="Unassembled WGS sequence"/>
</dbReference>
<keyword evidence="5" id="KW-0012">Acyltransferase</keyword>
<dbReference type="Pfam" id="PF01757">
    <property type="entry name" value="Acyl_transf_3"/>
    <property type="match status" value="1"/>
</dbReference>
<evidence type="ECO:0000259" key="3">
    <source>
        <dbReference type="Pfam" id="PF01757"/>
    </source>
</evidence>
<feature type="domain" description="SGNH" evidence="4">
    <location>
        <begin position="475"/>
        <end position="705"/>
    </location>
</feature>
<evidence type="ECO:0000313" key="5">
    <source>
        <dbReference type="EMBL" id="SED34398.1"/>
    </source>
</evidence>
<dbReference type="RefSeq" id="WP_093468465.1">
    <property type="nucleotide sequence ID" value="NZ_FNST01000002.1"/>
</dbReference>